<dbReference type="SUPFAM" id="SSF54506">
    <property type="entry name" value="Diaminopimelate epimerase-like"/>
    <property type="match status" value="2"/>
</dbReference>
<sequence length="271" mass="28932">MHGLGNDFVVIDGRDEPFQPTQEEIRWICDRHVGVGADQLLVIERVVATGADARMRIYNVDGAEAQTCLNATRCVAWLLLHDSSNDRLVLETLGGLIEATRVGEHDVALGLPAPKWDWQSIPLASAADTLAIDLASGPLAQPTAVNVGNPHLVCFVASRDAIDVPRWAPAIQNDPILPEGANVGVAEMAAPDLIRLVVWERPGILTRACGSGACAAVLSARRRGLTREDRIKVDMPGGQLQIEVHDDESVTLIGAAAVAFSGRLPTDLKVA</sequence>
<comment type="caution">
    <text evidence="3">Lacks conserved residue(s) required for the propagation of feature annotation.</text>
</comment>
<feature type="binding site" evidence="3">
    <location>
        <begin position="200"/>
        <end position="201"/>
    </location>
    <ligand>
        <name>substrate</name>
    </ligand>
</feature>
<evidence type="ECO:0000256" key="1">
    <source>
        <dbReference type="ARBA" id="ARBA00010219"/>
    </source>
</evidence>
<keyword evidence="6" id="KW-1185">Reference proteome</keyword>
<comment type="similarity">
    <text evidence="1 3">Belongs to the diaminopimelate epimerase family.</text>
</comment>
<accession>A0A512BU31</accession>
<dbReference type="AlphaFoldDB" id="A0A512BU31"/>
<keyword evidence="2 3" id="KW-0413">Isomerase</keyword>
<protein>
    <recommendedName>
        <fullName evidence="3 4">Diaminopimelate epimerase</fullName>
        <shortName evidence="3">DAP epimerase</shortName>
        <ecNumber evidence="3 4">5.1.1.7</ecNumber>
    </recommendedName>
    <alternativeName>
        <fullName evidence="3">PLP-independent amino acid racemase</fullName>
    </alternativeName>
</protein>
<comment type="catalytic activity">
    <reaction evidence="3">
        <text>(2S,6S)-2,6-diaminopimelate = meso-2,6-diaminopimelate</text>
        <dbReference type="Rhea" id="RHEA:15393"/>
        <dbReference type="ChEBI" id="CHEBI:57609"/>
        <dbReference type="ChEBI" id="CHEBI:57791"/>
        <dbReference type="EC" id="5.1.1.7"/>
    </reaction>
</comment>
<evidence type="ECO:0000313" key="6">
    <source>
        <dbReference type="Proteomes" id="UP000321085"/>
    </source>
</evidence>
<evidence type="ECO:0000313" key="5">
    <source>
        <dbReference type="EMBL" id="GEO15483.1"/>
    </source>
</evidence>
<dbReference type="EC" id="5.1.1.7" evidence="3 4"/>
<feature type="active site" description="Proton donor" evidence="3">
    <location>
        <position position="68"/>
    </location>
</feature>
<dbReference type="EMBL" id="BJYU01000042">
    <property type="protein sequence ID" value="GEO15483.1"/>
    <property type="molecule type" value="Genomic_DNA"/>
</dbReference>
<dbReference type="UniPathway" id="UPA00034">
    <property type="reaction ID" value="UER00025"/>
</dbReference>
<feature type="binding site" evidence="3">
    <location>
        <begin position="210"/>
        <end position="211"/>
    </location>
    <ligand>
        <name>substrate</name>
    </ligand>
</feature>
<feature type="binding site" evidence="3">
    <location>
        <position position="39"/>
    </location>
    <ligand>
        <name>substrate</name>
    </ligand>
</feature>
<dbReference type="PANTHER" id="PTHR31689:SF0">
    <property type="entry name" value="DIAMINOPIMELATE EPIMERASE"/>
    <property type="match status" value="1"/>
</dbReference>
<organism evidence="5 6">
    <name type="scientific">Microvirga aerophila</name>
    <dbReference type="NCBI Taxonomy" id="670291"/>
    <lineage>
        <taxon>Bacteria</taxon>
        <taxon>Pseudomonadati</taxon>
        <taxon>Pseudomonadota</taxon>
        <taxon>Alphaproteobacteria</taxon>
        <taxon>Hyphomicrobiales</taxon>
        <taxon>Methylobacteriaceae</taxon>
        <taxon>Microvirga</taxon>
    </lineage>
</organism>
<keyword evidence="3" id="KW-0028">Amino-acid biosynthesis</keyword>
<gene>
    <name evidence="5" type="primary">dapF_1</name>
    <name evidence="3" type="synonym">dapF</name>
    <name evidence="5" type="ORF">MAE02_31790</name>
</gene>
<feature type="binding site" evidence="3">
    <location>
        <position position="182"/>
    </location>
    <ligand>
        <name>substrate</name>
    </ligand>
</feature>
<feature type="binding site" evidence="3">
    <location>
        <position position="149"/>
    </location>
    <ligand>
        <name>substrate</name>
    </ligand>
</feature>
<feature type="site" description="Could be important to modulate the pK values of the two catalytic cysteine residues" evidence="3">
    <location>
        <position position="200"/>
    </location>
</feature>
<evidence type="ECO:0000256" key="3">
    <source>
        <dbReference type="HAMAP-Rule" id="MF_00197"/>
    </source>
</evidence>
<comment type="function">
    <text evidence="3">Catalyzes the stereoinversion of LL-2,6-diaminopimelate (L,L-DAP) to meso-diaminopimelate (meso-DAP), a precursor of L-lysine and an essential component of the bacterial peptidoglycan.</text>
</comment>
<comment type="subcellular location">
    <subcellularLocation>
        <location evidence="3">Cytoplasm</location>
    </subcellularLocation>
</comment>
<dbReference type="Gene3D" id="3.10.310.10">
    <property type="entry name" value="Diaminopimelate Epimerase, Chain A, domain 1"/>
    <property type="match status" value="2"/>
</dbReference>
<dbReference type="GO" id="GO:0005829">
    <property type="term" value="C:cytosol"/>
    <property type="evidence" value="ECO:0007669"/>
    <property type="project" value="TreeGrafter"/>
</dbReference>
<reference evidence="5 6" key="1">
    <citation type="submission" date="2019-07" db="EMBL/GenBank/DDBJ databases">
        <title>Whole genome shotgun sequence of Microvirga aerophila NBRC 106136.</title>
        <authorList>
            <person name="Hosoyama A."/>
            <person name="Uohara A."/>
            <person name="Ohji S."/>
            <person name="Ichikawa N."/>
        </authorList>
    </citation>
    <scope>NUCLEOTIDE SEQUENCE [LARGE SCALE GENOMIC DNA]</scope>
    <source>
        <strain evidence="5 6">NBRC 106136</strain>
    </source>
</reference>
<dbReference type="HAMAP" id="MF_00197">
    <property type="entry name" value="DAP_epimerase"/>
    <property type="match status" value="1"/>
</dbReference>
<comment type="caution">
    <text evidence="5">The sequence shown here is derived from an EMBL/GenBank/DDBJ whole genome shotgun (WGS) entry which is preliminary data.</text>
</comment>
<feature type="binding site" evidence="3">
    <location>
        <position position="59"/>
    </location>
    <ligand>
        <name>substrate</name>
    </ligand>
</feature>
<dbReference type="InterPro" id="IPR001653">
    <property type="entry name" value="DAP_epimerase_DapF"/>
</dbReference>
<keyword evidence="3" id="KW-0457">Lysine biosynthesis</keyword>
<dbReference type="Proteomes" id="UP000321085">
    <property type="component" value="Unassembled WGS sequence"/>
</dbReference>
<name>A0A512BU31_9HYPH</name>
<keyword evidence="3" id="KW-0963">Cytoplasm</keyword>
<dbReference type="GO" id="GO:0008837">
    <property type="term" value="F:diaminopimelate epimerase activity"/>
    <property type="evidence" value="ECO:0007669"/>
    <property type="project" value="UniProtKB-UniRule"/>
</dbReference>
<comment type="subunit">
    <text evidence="3">Homodimer.</text>
</comment>
<dbReference type="Pfam" id="PF01678">
    <property type="entry name" value="DAP_epimerase"/>
    <property type="match status" value="2"/>
</dbReference>
<evidence type="ECO:0000256" key="2">
    <source>
        <dbReference type="ARBA" id="ARBA00023235"/>
    </source>
</evidence>
<dbReference type="PANTHER" id="PTHR31689">
    <property type="entry name" value="DIAMINOPIMELATE EPIMERASE, CHLOROPLASTIC"/>
    <property type="match status" value="1"/>
</dbReference>
<feature type="active site" description="Proton acceptor" evidence="3">
    <location>
        <position position="209"/>
    </location>
</feature>
<evidence type="ECO:0000256" key="4">
    <source>
        <dbReference type="NCBIfam" id="TIGR00652"/>
    </source>
</evidence>
<dbReference type="RefSeq" id="WP_245439669.1">
    <property type="nucleotide sequence ID" value="NZ_BJYU01000042.1"/>
</dbReference>
<comment type="pathway">
    <text evidence="3">Amino-acid biosynthesis; L-lysine biosynthesis via DAP pathway; DL-2,6-diaminopimelate from LL-2,6-diaminopimelate: step 1/1.</text>
</comment>
<dbReference type="GO" id="GO:0009089">
    <property type="term" value="P:lysine biosynthetic process via diaminopimelate"/>
    <property type="evidence" value="ECO:0007669"/>
    <property type="project" value="UniProtKB-UniRule"/>
</dbReference>
<feature type="binding site" evidence="3">
    <location>
        <position position="6"/>
    </location>
    <ligand>
        <name>substrate</name>
    </ligand>
</feature>
<proteinExistence type="inferred from homology"/>
<feature type="site" description="Could be important to modulate the pK values of the two catalytic cysteine residues" evidence="3">
    <location>
        <position position="151"/>
    </location>
</feature>
<dbReference type="NCBIfam" id="TIGR00652">
    <property type="entry name" value="DapF"/>
    <property type="match status" value="1"/>
</dbReference>